<accession>A0A2H6BMK5</accession>
<proteinExistence type="predicted"/>
<dbReference type="GO" id="GO:0046906">
    <property type="term" value="F:tetrapyrrole binding"/>
    <property type="evidence" value="ECO:0007669"/>
    <property type="project" value="TreeGrafter"/>
</dbReference>
<dbReference type="PANTHER" id="PTHR34800:SF1">
    <property type="entry name" value="TETRAPYRROLE-BINDING PROTEIN, CHLOROPLASTIC"/>
    <property type="match status" value="1"/>
</dbReference>
<dbReference type="Pfam" id="PF05419">
    <property type="entry name" value="GUN4"/>
    <property type="match status" value="1"/>
</dbReference>
<dbReference type="InterPro" id="IPR043504">
    <property type="entry name" value="Peptidase_S1_PA_chymotrypsin"/>
</dbReference>
<reference evidence="2" key="1">
    <citation type="submission" date="2017-12" db="EMBL/GenBank/DDBJ databases">
        <title>Improved Draft Genome Sequence of Microcystis aeruginosa NIES-298, a Microcystin-Producing Cyanobacterium from Lake Kasumigaura, Japan.</title>
        <authorList>
            <person name="Yamaguchi H."/>
            <person name="Suzuki S."/>
            <person name="Kawachi M."/>
        </authorList>
    </citation>
    <scope>NUCLEOTIDE SEQUENCE [LARGE SCALE GENOMIC DNA]</scope>
    <source>
        <strain evidence="2">NIES-298</strain>
    </source>
</reference>
<organism evidence="1 2">
    <name type="scientific">Microcystis aeruginosa NIES-298</name>
    <dbReference type="NCBI Taxonomy" id="449468"/>
    <lineage>
        <taxon>Bacteria</taxon>
        <taxon>Bacillati</taxon>
        <taxon>Cyanobacteriota</taxon>
        <taxon>Cyanophyceae</taxon>
        <taxon>Oscillatoriophycideae</taxon>
        <taxon>Chroococcales</taxon>
        <taxon>Microcystaceae</taxon>
        <taxon>Microcystis</taxon>
    </lineage>
</organism>
<dbReference type="Gene3D" id="1.25.40.620">
    <property type="match status" value="1"/>
</dbReference>
<dbReference type="Gene3D" id="2.40.10.10">
    <property type="entry name" value="Trypsin-like serine proteases"/>
    <property type="match status" value="2"/>
</dbReference>
<comment type="caution">
    <text evidence="1">The sequence shown here is derived from an EMBL/GenBank/DDBJ whole genome shotgun (WGS) entry which is preliminary data.</text>
</comment>
<dbReference type="CDD" id="cd16383">
    <property type="entry name" value="GUN4"/>
    <property type="match status" value="1"/>
</dbReference>
<dbReference type="InterPro" id="IPR037215">
    <property type="entry name" value="GUN4-like_sf"/>
</dbReference>
<protein>
    <submittedName>
        <fullName evidence="1">Uncharacterized protein</fullName>
    </submittedName>
</protein>
<evidence type="ECO:0000313" key="2">
    <source>
        <dbReference type="Proteomes" id="UP000236321"/>
    </source>
</evidence>
<dbReference type="SUPFAM" id="SSF140869">
    <property type="entry name" value="GUN4-like"/>
    <property type="match status" value="1"/>
</dbReference>
<dbReference type="InterPro" id="IPR009003">
    <property type="entry name" value="Peptidase_S1_PA"/>
</dbReference>
<evidence type="ECO:0000313" key="1">
    <source>
        <dbReference type="EMBL" id="GBD51416.1"/>
    </source>
</evidence>
<dbReference type="Pfam" id="PF13365">
    <property type="entry name" value="Trypsin_2"/>
    <property type="match status" value="1"/>
</dbReference>
<dbReference type="AlphaFoldDB" id="A0A2H6BMK5"/>
<gene>
    <name evidence="1" type="ORF">BGM30_05090</name>
</gene>
<dbReference type="EMBL" id="BEYQ01000001">
    <property type="protein sequence ID" value="GBD51416.1"/>
    <property type="molecule type" value="Genomic_DNA"/>
</dbReference>
<dbReference type="InterPro" id="IPR008629">
    <property type="entry name" value="GUN4-like"/>
</dbReference>
<sequence>MKILATINWLMVGLIAVSLTQQGLLALSQREVEEIAKQTTVKIIGHKPGTGAIVQKQKDTSKGRQGYLYTVLTNCHVLLLDSNDRKFCNQENKLTSQGMLNSTGYRVETSDRQQYISEISSVKIHPNADLAILKFFSTIEYETVRIGNAEQLSGSSKVYVFGWAVPSKTSRDRRARFLGPGNILGIDRKAAGGYQIAHKLELVQGMSGGPLLHENGCLVGINGGGDRDPNTQVIEFLSVPINLYASWQNIQVVDDCRATPLPDNNRFQTLRSLLEQGNWQRAEAETKKLMLRGTDQTYFNGNIINNLSCSDLKIINRLWVQYSSGHFGFSVQGEIWRGVKNDYKQFEERVGWRRGYEGPLTNPPNYSLEAKKGHLPSYKLLAASDFGTFLNRLEKCDALSFTDSGIIENIISSESEPQL</sequence>
<dbReference type="Gene3D" id="1.10.10.1770">
    <property type="entry name" value="Gun4-like"/>
    <property type="match status" value="1"/>
</dbReference>
<dbReference type="Proteomes" id="UP000236321">
    <property type="component" value="Unassembled WGS sequence"/>
</dbReference>
<name>A0A2H6BMK5_MICAE</name>
<dbReference type="SUPFAM" id="SSF50494">
    <property type="entry name" value="Trypsin-like serine proteases"/>
    <property type="match status" value="1"/>
</dbReference>
<dbReference type="PANTHER" id="PTHR34800">
    <property type="entry name" value="TETRAPYRROLE-BINDING PROTEIN, CHLOROPLASTIC"/>
    <property type="match status" value="1"/>
</dbReference>